<evidence type="ECO:0000256" key="6">
    <source>
        <dbReference type="ARBA" id="ARBA00022840"/>
    </source>
</evidence>
<keyword evidence="5" id="KW-0547">Nucleotide-binding</keyword>
<dbReference type="PROSITE" id="PS50929">
    <property type="entry name" value="ABC_TM1F"/>
    <property type="match status" value="1"/>
</dbReference>
<organism evidence="11 12">
    <name type="scientific">Symbiodinium necroappetens</name>
    <dbReference type="NCBI Taxonomy" id="1628268"/>
    <lineage>
        <taxon>Eukaryota</taxon>
        <taxon>Sar</taxon>
        <taxon>Alveolata</taxon>
        <taxon>Dinophyceae</taxon>
        <taxon>Suessiales</taxon>
        <taxon>Symbiodiniaceae</taxon>
        <taxon>Symbiodinium</taxon>
    </lineage>
</organism>
<feature type="domain" description="ABC transmembrane type-1" evidence="10">
    <location>
        <begin position="1"/>
        <end position="221"/>
    </location>
</feature>
<protein>
    <submittedName>
        <fullName evidence="11">AbcC3 protein</fullName>
    </submittedName>
</protein>
<dbReference type="InterPro" id="IPR011527">
    <property type="entry name" value="ABC1_TM_dom"/>
</dbReference>
<dbReference type="Pfam" id="PF00664">
    <property type="entry name" value="ABC_membrane"/>
    <property type="match status" value="1"/>
</dbReference>
<dbReference type="GO" id="GO:0140359">
    <property type="term" value="F:ABC-type transporter activity"/>
    <property type="evidence" value="ECO:0007669"/>
    <property type="project" value="InterPro"/>
</dbReference>
<evidence type="ECO:0000256" key="8">
    <source>
        <dbReference type="ARBA" id="ARBA00023136"/>
    </source>
</evidence>
<accession>A0A812IVP4</accession>
<evidence type="ECO:0000256" key="9">
    <source>
        <dbReference type="SAM" id="Phobius"/>
    </source>
</evidence>
<comment type="subcellular location">
    <subcellularLocation>
        <location evidence="1">Membrane</location>
        <topology evidence="1">Multi-pass membrane protein</topology>
    </subcellularLocation>
</comment>
<dbReference type="EMBL" id="CAJNJA010005427">
    <property type="protein sequence ID" value="CAE7190183.1"/>
    <property type="molecule type" value="Genomic_DNA"/>
</dbReference>
<proteinExistence type="inferred from homology"/>
<feature type="transmembrane region" description="Helical" evidence="9">
    <location>
        <begin position="165"/>
        <end position="186"/>
    </location>
</feature>
<keyword evidence="8 9" id="KW-0472">Membrane</keyword>
<name>A0A812IVP4_9DINO</name>
<dbReference type="Gene3D" id="1.20.1560.10">
    <property type="entry name" value="ABC transporter type 1, transmembrane domain"/>
    <property type="match status" value="1"/>
</dbReference>
<dbReference type="PANTHER" id="PTHR24223:SF456">
    <property type="entry name" value="MULTIDRUG RESISTANCE-ASSOCIATED PROTEIN LETHAL(2)03659"/>
    <property type="match status" value="1"/>
</dbReference>
<evidence type="ECO:0000256" key="4">
    <source>
        <dbReference type="ARBA" id="ARBA00022692"/>
    </source>
</evidence>
<comment type="similarity">
    <text evidence="2">Belongs to the ABC transporter superfamily. ABCC family. Conjugate transporter (TC 3.A.1.208) subfamily.</text>
</comment>
<keyword evidence="3" id="KW-0813">Transport</keyword>
<feature type="non-terminal residue" evidence="11">
    <location>
        <position position="311"/>
    </location>
</feature>
<dbReference type="CDD" id="cd18580">
    <property type="entry name" value="ABC_6TM_ABCC_D2"/>
    <property type="match status" value="1"/>
</dbReference>
<sequence length="311" mass="34198">FTMIIVRIAAGTHTHMVQKVLRASAPLFFDVVPAGRILNRFSRDLDAMDSQLPDYMAEFLTSLSYVIASAAVCVTVSPFALLGLAPLCIMFVYVRRYYTSSARELKRLESVSRSPLYVDFQELLTGLVHLRAFGLEKSALRNFEAKVDENNRMFFHLHSLVPFNVLRMNGLAALFVSVMAAVVVVLGNRLETSLIGLGLSAAAGLIGRLHQTIRFSAEVENNFTSVERLQHFNKVPQEVETSDAPLPAASWPSKGEVVFEDVKLSYRPHLPLVLDGVSFRVLAGQRAGIVGRTGSGKSTCMGALLRLVELA</sequence>
<keyword evidence="7 9" id="KW-1133">Transmembrane helix</keyword>
<dbReference type="InterPro" id="IPR050173">
    <property type="entry name" value="ABC_transporter_C-like"/>
</dbReference>
<evidence type="ECO:0000256" key="5">
    <source>
        <dbReference type="ARBA" id="ARBA00022741"/>
    </source>
</evidence>
<dbReference type="InterPro" id="IPR044726">
    <property type="entry name" value="ABCC_6TM_D2"/>
</dbReference>
<dbReference type="InterPro" id="IPR036640">
    <property type="entry name" value="ABC1_TM_sf"/>
</dbReference>
<evidence type="ECO:0000256" key="1">
    <source>
        <dbReference type="ARBA" id="ARBA00004141"/>
    </source>
</evidence>
<dbReference type="AlphaFoldDB" id="A0A812IVP4"/>
<evidence type="ECO:0000256" key="2">
    <source>
        <dbReference type="ARBA" id="ARBA00009726"/>
    </source>
</evidence>
<evidence type="ECO:0000256" key="3">
    <source>
        <dbReference type="ARBA" id="ARBA00022448"/>
    </source>
</evidence>
<dbReference type="GO" id="GO:0005524">
    <property type="term" value="F:ATP binding"/>
    <property type="evidence" value="ECO:0007669"/>
    <property type="project" value="UniProtKB-KW"/>
</dbReference>
<dbReference type="GO" id="GO:0016020">
    <property type="term" value="C:membrane"/>
    <property type="evidence" value="ECO:0007669"/>
    <property type="project" value="UniProtKB-SubCell"/>
</dbReference>
<dbReference type="OrthoDB" id="6500128at2759"/>
<keyword evidence="6" id="KW-0067">ATP-binding</keyword>
<evidence type="ECO:0000256" key="7">
    <source>
        <dbReference type="ARBA" id="ARBA00022989"/>
    </source>
</evidence>
<dbReference type="SUPFAM" id="SSF90123">
    <property type="entry name" value="ABC transporter transmembrane region"/>
    <property type="match status" value="1"/>
</dbReference>
<gene>
    <name evidence="11" type="primary">abcC3</name>
    <name evidence="11" type="ORF">SNEC2469_LOCUS1092</name>
</gene>
<keyword evidence="4 9" id="KW-0812">Transmembrane</keyword>
<feature type="non-terminal residue" evidence="11">
    <location>
        <position position="1"/>
    </location>
</feature>
<dbReference type="Proteomes" id="UP000601435">
    <property type="component" value="Unassembled WGS sequence"/>
</dbReference>
<dbReference type="PANTHER" id="PTHR24223">
    <property type="entry name" value="ATP-BINDING CASSETTE SUB-FAMILY C"/>
    <property type="match status" value="1"/>
</dbReference>
<dbReference type="SUPFAM" id="SSF52540">
    <property type="entry name" value="P-loop containing nucleoside triphosphate hydrolases"/>
    <property type="match status" value="1"/>
</dbReference>
<evidence type="ECO:0000259" key="10">
    <source>
        <dbReference type="PROSITE" id="PS50929"/>
    </source>
</evidence>
<evidence type="ECO:0000313" key="11">
    <source>
        <dbReference type="EMBL" id="CAE7190183.1"/>
    </source>
</evidence>
<feature type="transmembrane region" description="Helical" evidence="9">
    <location>
        <begin position="65"/>
        <end position="94"/>
    </location>
</feature>
<reference evidence="11" key="1">
    <citation type="submission" date="2021-02" db="EMBL/GenBank/DDBJ databases">
        <authorList>
            <person name="Dougan E. K."/>
            <person name="Rhodes N."/>
            <person name="Thang M."/>
            <person name="Chan C."/>
        </authorList>
    </citation>
    <scope>NUCLEOTIDE SEQUENCE</scope>
</reference>
<dbReference type="InterPro" id="IPR027417">
    <property type="entry name" value="P-loop_NTPase"/>
</dbReference>
<comment type="caution">
    <text evidence="11">The sequence shown here is derived from an EMBL/GenBank/DDBJ whole genome shotgun (WGS) entry which is preliminary data.</text>
</comment>
<dbReference type="Gene3D" id="3.40.50.300">
    <property type="entry name" value="P-loop containing nucleotide triphosphate hydrolases"/>
    <property type="match status" value="1"/>
</dbReference>
<keyword evidence="12" id="KW-1185">Reference proteome</keyword>
<evidence type="ECO:0000313" key="12">
    <source>
        <dbReference type="Proteomes" id="UP000601435"/>
    </source>
</evidence>